<sequence length="162" mass="18956">MATTQKASLLSLPRELRDTIYSHLYTGQDVDITQSGHAARKTALLGTCHQLRAEAAESYYTKVIFFVPLLADPTRWSLKMRDEHARLVTYVRHDQDQLSARPSLYHSLEFLIMRCDEEDDRVDWAGVLRMYWYIEDECDDEDEGVGWARLWELPEEAKELME</sequence>
<dbReference type="GeneID" id="71993210"/>
<dbReference type="Proteomes" id="UP000756132">
    <property type="component" value="Chromosome 11"/>
</dbReference>
<organism evidence="1 2">
    <name type="scientific">Passalora fulva</name>
    <name type="common">Tomato leaf mold</name>
    <name type="synonym">Cladosporium fulvum</name>
    <dbReference type="NCBI Taxonomy" id="5499"/>
    <lineage>
        <taxon>Eukaryota</taxon>
        <taxon>Fungi</taxon>
        <taxon>Dikarya</taxon>
        <taxon>Ascomycota</taxon>
        <taxon>Pezizomycotina</taxon>
        <taxon>Dothideomycetes</taxon>
        <taxon>Dothideomycetidae</taxon>
        <taxon>Mycosphaerellales</taxon>
        <taxon>Mycosphaerellaceae</taxon>
        <taxon>Fulvia</taxon>
    </lineage>
</organism>
<keyword evidence="2" id="KW-1185">Reference proteome</keyword>
<evidence type="ECO:0000313" key="2">
    <source>
        <dbReference type="Proteomes" id="UP000756132"/>
    </source>
</evidence>
<gene>
    <name evidence="1" type="ORF">CLAFUR5_13332</name>
</gene>
<dbReference type="RefSeq" id="XP_047768174.1">
    <property type="nucleotide sequence ID" value="XM_047912480.1"/>
</dbReference>
<proteinExistence type="predicted"/>
<evidence type="ECO:0000313" key="1">
    <source>
        <dbReference type="EMBL" id="UJO23808.1"/>
    </source>
</evidence>
<protein>
    <submittedName>
        <fullName evidence="1">Uncharacterized protein</fullName>
    </submittedName>
</protein>
<reference evidence="1" key="2">
    <citation type="journal article" date="2022" name="Microb. Genom.">
        <title>A chromosome-scale genome assembly of the tomato pathogen Cladosporium fulvum reveals a compartmentalized genome architecture and the presence of a dispensable chromosome.</title>
        <authorList>
            <person name="Zaccaron A.Z."/>
            <person name="Chen L.H."/>
            <person name="Samaras A."/>
            <person name="Stergiopoulos I."/>
        </authorList>
    </citation>
    <scope>NUCLEOTIDE SEQUENCE</scope>
    <source>
        <strain evidence="1">Race5_Kim</strain>
    </source>
</reference>
<dbReference type="AlphaFoldDB" id="A0A9Q8PJV7"/>
<dbReference type="EMBL" id="CP090173">
    <property type="protein sequence ID" value="UJO23808.1"/>
    <property type="molecule type" value="Genomic_DNA"/>
</dbReference>
<dbReference type="KEGG" id="ffu:CLAFUR5_13332"/>
<name>A0A9Q8PJV7_PASFU</name>
<reference evidence="1" key="1">
    <citation type="submission" date="2021-12" db="EMBL/GenBank/DDBJ databases">
        <authorList>
            <person name="Zaccaron A."/>
            <person name="Stergiopoulos I."/>
        </authorList>
    </citation>
    <scope>NUCLEOTIDE SEQUENCE</scope>
    <source>
        <strain evidence="1">Race5_Kim</strain>
    </source>
</reference>
<accession>A0A9Q8PJV7</accession>
<dbReference type="OrthoDB" id="3629888at2759"/>